<keyword evidence="3" id="KW-1185">Reference proteome</keyword>
<dbReference type="EMBL" id="JAVYJV010000009">
    <property type="protein sequence ID" value="KAK4363269.1"/>
    <property type="molecule type" value="Genomic_DNA"/>
</dbReference>
<evidence type="ECO:0000313" key="2">
    <source>
        <dbReference type="EMBL" id="KAK4363269.1"/>
    </source>
</evidence>
<reference evidence="2" key="1">
    <citation type="submission" date="2023-12" db="EMBL/GenBank/DDBJ databases">
        <title>Genome assembly of Anisodus tanguticus.</title>
        <authorList>
            <person name="Wang Y.-J."/>
        </authorList>
    </citation>
    <scope>NUCLEOTIDE SEQUENCE</scope>
    <source>
        <strain evidence="2">KB-2021</strain>
        <tissue evidence="2">Leaf</tissue>
    </source>
</reference>
<name>A0AAE1S2U5_9SOLA</name>
<feature type="compositionally biased region" description="Basic and acidic residues" evidence="1">
    <location>
        <begin position="14"/>
        <end position="28"/>
    </location>
</feature>
<dbReference type="Proteomes" id="UP001291623">
    <property type="component" value="Unassembled WGS sequence"/>
</dbReference>
<feature type="region of interest" description="Disordered" evidence="1">
    <location>
        <begin position="1"/>
        <end position="36"/>
    </location>
</feature>
<comment type="caution">
    <text evidence="2">The sequence shown here is derived from an EMBL/GenBank/DDBJ whole genome shotgun (WGS) entry which is preliminary data.</text>
</comment>
<sequence length="188" mass="20646">MERSRIDGQPPGESDVHRPGTESERDTTARGPESNRASKSVFCLAYDFIPRVRRKKTQRRGIAPRGTSLSKEISKGAKNLSGSSYYILNLLSISTVDAIEALNAISGGEDIPATIIGVDGKETGEGEMVVIRALFGNNENIVQCREGDNVLRSGYLPGDGYGNPPQMGREYKGDLYLLRLLIREYRPN</sequence>
<accession>A0AAE1S2U5</accession>
<proteinExistence type="predicted"/>
<gene>
    <name evidence="2" type="ORF">RND71_018510</name>
</gene>
<evidence type="ECO:0000256" key="1">
    <source>
        <dbReference type="SAM" id="MobiDB-lite"/>
    </source>
</evidence>
<dbReference type="AlphaFoldDB" id="A0AAE1S2U5"/>
<organism evidence="2 3">
    <name type="scientific">Anisodus tanguticus</name>
    <dbReference type="NCBI Taxonomy" id="243964"/>
    <lineage>
        <taxon>Eukaryota</taxon>
        <taxon>Viridiplantae</taxon>
        <taxon>Streptophyta</taxon>
        <taxon>Embryophyta</taxon>
        <taxon>Tracheophyta</taxon>
        <taxon>Spermatophyta</taxon>
        <taxon>Magnoliopsida</taxon>
        <taxon>eudicotyledons</taxon>
        <taxon>Gunneridae</taxon>
        <taxon>Pentapetalae</taxon>
        <taxon>asterids</taxon>
        <taxon>lamiids</taxon>
        <taxon>Solanales</taxon>
        <taxon>Solanaceae</taxon>
        <taxon>Solanoideae</taxon>
        <taxon>Hyoscyameae</taxon>
        <taxon>Anisodus</taxon>
    </lineage>
</organism>
<evidence type="ECO:0000313" key="3">
    <source>
        <dbReference type="Proteomes" id="UP001291623"/>
    </source>
</evidence>
<protein>
    <submittedName>
        <fullName evidence="2">Uncharacterized protein</fullName>
    </submittedName>
</protein>